<reference evidence="3 4" key="1">
    <citation type="journal article" date="2018" name="Nat. Ecol. Evol.">
        <title>Shark genomes provide insights into elasmobranch evolution and the origin of vertebrates.</title>
        <authorList>
            <person name="Hara Y"/>
            <person name="Yamaguchi K"/>
            <person name="Onimaru K"/>
            <person name="Kadota M"/>
            <person name="Koyanagi M"/>
            <person name="Keeley SD"/>
            <person name="Tatsumi K"/>
            <person name="Tanaka K"/>
            <person name="Motone F"/>
            <person name="Kageyama Y"/>
            <person name="Nozu R"/>
            <person name="Adachi N"/>
            <person name="Nishimura O"/>
            <person name="Nakagawa R"/>
            <person name="Tanegashima C"/>
            <person name="Kiyatake I"/>
            <person name="Matsumoto R"/>
            <person name="Murakumo K"/>
            <person name="Nishida K"/>
            <person name="Terakita A"/>
            <person name="Kuratani S"/>
            <person name="Sato K"/>
            <person name="Hyodo S Kuraku.S."/>
        </authorList>
    </citation>
    <scope>NUCLEOTIDE SEQUENCE [LARGE SCALE GENOMIC DNA]</scope>
</reference>
<keyword evidence="1" id="KW-0804">Transcription</keyword>
<dbReference type="PANTHER" id="PTHR13578">
    <property type="entry name" value="ADDITIONAL SEX COMBS LIKE PROTEIN ASXL"/>
    <property type="match status" value="1"/>
</dbReference>
<dbReference type="GO" id="GO:0045944">
    <property type="term" value="P:positive regulation of transcription by RNA polymerase II"/>
    <property type="evidence" value="ECO:0007669"/>
    <property type="project" value="TreeGrafter"/>
</dbReference>
<dbReference type="GO" id="GO:0035517">
    <property type="term" value="C:PR-DUB complex"/>
    <property type="evidence" value="ECO:0007669"/>
    <property type="project" value="TreeGrafter"/>
</dbReference>
<organism evidence="3 4">
    <name type="scientific">Scyliorhinus torazame</name>
    <name type="common">Cloudy catshark</name>
    <name type="synonym">Catulus torazame</name>
    <dbReference type="NCBI Taxonomy" id="75743"/>
    <lineage>
        <taxon>Eukaryota</taxon>
        <taxon>Metazoa</taxon>
        <taxon>Chordata</taxon>
        <taxon>Craniata</taxon>
        <taxon>Vertebrata</taxon>
        <taxon>Chondrichthyes</taxon>
        <taxon>Elasmobranchii</taxon>
        <taxon>Galeomorphii</taxon>
        <taxon>Galeoidea</taxon>
        <taxon>Carcharhiniformes</taxon>
        <taxon>Scyliorhinidae</taxon>
        <taxon>Scyliorhinus</taxon>
    </lineage>
</organism>
<evidence type="ECO:0000259" key="2">
    <source>
        <dbReference type="Pfam" id="PF05066"/>
    </source>
</evidence>
<dbReference type="Proteomes" id="UP000288216">
    <property type="component" value="Unassembled WGS sequence"/>
</dbReference>
<dbReference type="OrthoDB" id="9348951at2759"/>
<protein>
    <recommendedName>
        <fullName evidence="2">HTH HARE-type domain-containing protein</fullName>
    </recommendedName>
</protein>
<feature type="domain" description="HTH HARE-type" evidence="2">
    <location>
        <begin position="11"/>
        <end position="47"/>
    </location>
</feature>
<evidence type="ECO:0000313" key="4">
    <source>
        <dbReference type="Proteomes" id="UP000288216"/>
    </source>
</evidence>
<dbReference type="EMBL" id="BFAA01005938">
    <property type="protein sequence ID" value="GCB68960.1"/>
    <property type="molecule type" value="Genomic_DNA"/>
</dbReference>
<name>A0A401P7C0_SCYTO</name>
<proteinExistence type="predicted"/>
<dbReference type="PANTHER" id="PTHR13578:SF19">
    <property type="entry name" value="POLYCOMB GROUP PROTEIN ASXL1"/>
    <property type="match status" value="1"/>
</dbReference>
<evidence type="ECO:0000313" key="3">
    <source>
        <dbReference type="EMBL" id="GCB68960.1"/>
    </source>
</evidence>
<dbReference type="GO" id="GO:0009887">
    <property type="term" value="P:animal organ morphogenesis"/>
    <property type="evidence" value="ECO:0007669"/>
    <property type="project" value="TreeGrafter"/>
</dbReference>
<dbReference type="InterPro" id="IPR024811">
    <property type="entry name" value="ASX/ASX-like"/>
</dbReference>
<dbReference type="GO" id="GO:0003682">
    <property type="term" value="F:chromatin binding"/>
    <property type="evidence" value="ECO:0007669"/>
    <property type="project" value="TreeGrafter"/>
</dbReference>
<comment type="caution">
    <text evidence="3">The sequence shown here is derived from an EMBL/GenBank/DDBJ whole genome shotgun (WGS) entry which is preliminary data.</text>
</comment>
<dbReference type="GO" id="GO:0042975">
    <property type="term" value="F:peroxisome proliferator activated receptor binding"/>
    <property type="evidence" value="ECO:0007669"/>
    <property type="project" value="TreeGrafter"/>
</dbReference>
<keyword evidence="4" id="KW-1185">Reference proteome</keyword>
<evidence type="ECO:0000256" key="1">
    <source>
        <dbReference type="ARBA" id="ARBA00023163"/>
    </source>
</evidence>
<dbReference type="InterPro" id="IPR007759">
    <property type="entry name" value="Asxl_HARE-HTH"/>
</dbReference>
<gene>
    <name evidence="3" type="ORF">scyTo_0012343</name>
</gene>
<sequence length="74" mass="8370">MKDKQKKKKDRTWAEAARMVLENYSDAPMTPKQILHVIETEGLKEMSNPVAIMKMGSGCVELRECGEGYKDSAH</sequence>
<dbReference type="Pfam" id="PF05066">
    <property type="entry name" value="HARE-HTH"/>
    <property type="match status" value="1"/>
</dbReference>
<dbReference type="AlphaFoldDB" id="A0A401P7C0"/>
<accession>A0A401P7C0</accession>